<comment type="subcellular location">
    <subcellularLocation>
        <location evidence="1">Membrane</location>
        <topology evidence="1">Multi-pass membrane protein</topology>
    </subcellularLocation>
</comment>
<keyword evidence="4" id="KW-0050">Antiport</keyword>
<name>A0ABQ4SAY1_9HYPH</name>
<evidence type="ECO:0000256" key="5">
    <source>
        <dbReference type="ARBA" id="ARBA00022538"/>
    </source>
</evidence>
<dbReference type="InterPro" id="IPR003148">
    <property type="entry name" value="RCK_N"/>
</dbReference>
<feature type="transmembrane region" description="Helical" evidence="12">
    <location>
        <begin position="36"/>
        <end position="54"/>
    </location>
</feature>
<dbReference type="Proteomes" id="UP001055153">
    <property type="component" value="Unassembled WGS sequence"/>
</dbReference>
<feature type="transmembrane region" description="Helical" evidence="12">
    <location>
        <begin position="367"/>
        <end position="386"/>
    </location>
</feature>
<comment type="similarity">
    <text evidence="2">Belongs to the monovalent cation:proton antiporter 2 (CPA2) transporter (TC 2.A.37) family.</text>
</comment>
<gene>
    <name evidence="14" type="primary">kefC_2</name>
    <name evidence="14" type="ORF">GMJLKIPL_2292</name>
</gene>
<keyword evidence="7" id="KW-0630">Potassium</keyword>
<keyword evidence="5" id="KW-0633">Potassium transport</keyword>
<keyword evidence="3" id="KW-0813">Transport</keyword>
<feature type="transmembrane region" description="Helical" evidence="12">
    <location>
        <begin position="151"/>
        <end position="174"/>
    </location>
</feature>
<keyword evidence="6 12" id="KW-0812">Transmembrane</keyword>
<dbReference type="Gene3D" id="1.20.1530.20">
    <property type="match status" value="1"/>
</dbReference>
<evidence type="ECO:0000256" key="11">
    <source>
        <dbReference type="SAM" id="MobiDB-lite"/>
    </source>
</evidence>
<feature type="compositionally biased region" description="Basic and acidic residues" evidence="11">
    <location>
        <begin position="626"/>
        <end position="649"/>
    </location>
</feature>
<dbReference type="PANTHER" id="PTHR46157:SF8">
    <property type="entry name" value="GLUTATHIONE-REGULATED POTASSIUM-EFFLUX SYSTEM PROTEIN"/>
    <property type="match status" value="1"/>
</dbReference>
<feature type="transmembrane region" description="Helical" evidence="12">
    <location>
        <begin position="91"/>
        <end position="112"/>
    </location>
</feature>
<keyword evidence="10 12" id="KW-0472">Membrane</keyword>
<dbReference type="NCBIfam" id="TIGR00932">
    <property type="entry name" value="2a37"/>
    <property type="match status" value="1"/>
</dbReference>
<evidence type="ECO:0000256" key="8">
    <source>
        <dbReference type="ARBA" id="ARBA00022989"/>
    </source>
</evidence>
<feature type="transmembrane region" description="Helical" evidence="12">
    <location>
        <begin position="333"/>
        <end position="355"/>
    </location>
</feature>
<feature type="transmembrane region" description="Helical" evidence="12">
    <location>
        <begin position="60"/>
        <end position="79"/>
    </location>
</feature>
<evidence type="ECO:0000256" key="12">
    <source>
        <dbReference type="SAM" id="Phobius"/>
    </source>
</evidence>
<feature type="transmembrane region" description="Helical" evidence="12">
    <location>
        <begin position="118"/>
        <end position="139"/>
    </location>
</feature>
<feature type="transmembrane region" description="Helical" evidence="12">
    <location>
        <begin position="12"/>
        <end position="31"/>
    </location>
</feature>
<reference evidence="14" key="2">
    <citation type="submission" date="2021-08" db="EMBL/GenBank/DDBJ databases">
        <authorList>
            <person name="Tani A."/>
            <person name="Ola A."/>
            <person name="Ogura Y."/>
            <person name="Katsura K."/>
            <person name="Hayashi T."/>
        </authorList>
    </citation>
    <scope>NUCLEOTIDE SEQUENCE</scope>
    <source>
        <strain evidence="14">DSM 17168</strain>
    </source>
</reference>
<proteinExistence type="inferred from homology"/>
<dbReference type="InterPro" id="IPR004771">
    <property type="entry name" value="K/H_exchanger"/>
</dbReference>
<dbReference type="Pfam" id="PF02254">
    <property type="entry name" value="TrkA_N"/>
    <property type="match status" value="1"/>
</dbReference>
<evidence type="ECO:0000259" key="13">
    <source>
        <dbReference type="PROSITE" id="PS51201"/>
    </source>
</evidence>
<feature type="transmembrane region" description="Helical" evidence="12">
    <location>
        <begin position="277"/>
        <end position="296"/>
    </location>
</feature>
<dbReference type="InterPro" id="IPR006153">
    <property type="entry name" value="Cation/H_exchanger_TM"/>
</dbReference>
<evidence type="ECO:0000313" key="14">
    <source>
        <dbReference type="EMBL" id="GJE00371.1"/>
    </source>
</evidence>
<dbReference type="RefSeq" id="WP_238235255.1">
    <property type="nucleotide sequence ID" value="NZ_BPQQ01000023.1"/>
</dbReference>
<dbReference type="EMBL" id="BPQQ01000023">
    <property type="protein sequence ID" value="GJE00371.1"/>
    <property type="molecule type" value="Genomic_DNA"/>
</dbReference>
<dbReference type="SUPFAM" id="SSF51735">
    <property type="entry name" value="NAD(P)-binding Rossmann-fold domains"/>
    <property type="match status" value="1"/>
</dbReference>
<protein>
    <submittedName>
        <fullName evidence="14">Glutathione-regulated potassium-efflux system protein KefC</fullName>
    </submittedName>
</protein>
<dbReference type="Pfam" id="PF00999">
    <property type="entry name" value="Na_H_Exchanger"/>
    <property type="match status" value="1"/>
</dbReference>
<feature type="region of interest" description="Disordered" evidence="11">
    <location>
        <begin position="604"/>
        <end position="649"/>
    </location>
</feature>
<keyword evidence="9" id="KW-0406">Ion transport</keyword>
<accession>A0ABQ4SAY1</accession>
<evidence type="ECO:0000256" key="6">
    <source>
        <dbReference type="ARBA" id="ARBA00022692"/>
    </source>
</evidence>
<evidence type="ECO:0000256" key="1">
    <source>
        <dbReference type="ARBA" id="ARBA00004141"/>
    </source>
</evidence>
<evidence type="ECO:0000313" key="15">
    <source>
        <dbReference type="Proteomes" id="UP001055153"/>
    </source>
</evidence>
<evidence type="ECO:0000256" key="3">
    <source>
        <dbReference type="ARBA" id="ARBA00022448"/>
    </source>
</evidence>
<dbReference type="PROSITE" id="PS51201">
    <property type="entry name" value="RCK_N"/>
    <property type="match status" value="1"/>
</dbReference>
<evidence type="ECO:0000256" key="9">
    <source>
        <dbReference type="ARBA" id="ARBA00023065"/>
    </source>
</evidence>
<feature type="transmembrane region" description="Helical" evidence="12">
    <location>
        <begin position="302"/>
        <end position="326"/>
    </location>
</feature>
<feature type="transmembrane region" description="Helical" evidence="12">
    <location>
        <begin position="194"/>
        <end position="211"/>
    </location>
</feature>
<evidence type="ECO:0000256" key="4">
    <source>
        <dbReference type="ARBA" id="ARBA00022449"/>
    </source>
</evidence>
<dbReference type="Gene3D" id="3.40.50.720">
    <property type="entry name" value="NAD(P)-binding Rossmann-like Domain"/>
    <property type="match status" value="1"/>
</dbReference>
<dbReference type="InterPro" id="IPR038770">
    <property type="entry name" value="Na+/solute_symporter_sf"/>
</dbReference>
<keyword evidence="8 12" id="KW-1133">Transmembrane helix</keyword>
<dbReference type="PANTHER" id="PTHR46157">
    <property type="entry name" value="K(+) EFFLUX ANTIPORTER 3, CHLOROPLASTIC"/>
    <property type="match status" value="1"/>
</dbReference>
<evidence type="ECO:0000256" key="2">
    <source>
        <dbReference type="ARBA" id="ARBA00005551"/>
    </source>
</evidence>
<evidence type="ECO:0000256" key="7">
    <source>
        <dbReference type="ARBA" id="ARBA00022958"/>
    </source>
</evidence>
<reference evidence="14" key="1">
    <citation type="journal article" date="2021" name="Front. Microbiol.">
        <title>Comprehensive Comparative Genomics and Phenotyping of Methylobacterium Species.</title>
        <authorList>
            <person name="Alessa O."/>
            <person name="Ogura Y."/>
            <person name="Fujitani Y."/>
            <person name="Takami H."/>
            <person name="Hayashi T."/>
            <person name="Sahin N."/>
            <person name="Tani A."/>
        </authorList>
    </citation>
    <scope>NUCLEOTIDE SEQUENCE</scope>
    <source>
        <strain evidence="14">DSM 17168</strain>
    </source>
</reference>
<keyword evidence="15" id="KW-1185">Reference proteome</keyword>
<evidence type="ECO:0000256" key="10">
    <source>
        <dbReference type="ARBA" id="ARBA00023136"/>
    </source>
</evidence>
<organism evidence="14 15">
    <name type="scientific">Methylobacterium isbiliense</name>
    <dbReference type="NCBI Taxonomy" id="315478"/>
    <lineage>
        <taxon>Bacteria</taxon>
        <taxon>Pseudomonadati</taxon>
        <taxon>Pseudomonadota</taxon>
        <taxon>Alphaproteobacteria</taxon>
        <taxon>Hyphomicrobiales</taxon>
        <taxon>Methylobacteriaceae</taxon>
        <taxon>Methylobacterium</taxon>
    </lineage>
</organism>
<dbReference type="InterPro" id="IPR036291">
    <property type="entry name" value="NAD(P)-bd_dom_sf"/>
</dbReference>
<feature type="domain" description="RCK N-terminal" evidence="13">
    <location>
        <begin position="409"/>
        <end position="525"/>
    </location>
</feature>
<comment type="caution">
    <text evidence="14">The sequence shown here is derived from an EMBL/GenBank/DDBJ whole genome shotgun (WGS) entry which is preliminary data.</text>
</comment>
<sequence length="649" mass="67962">MASAADHASFLPPVLTFLSAAVIGVPIFRLLGQSAVLGYLVAGVVIGPSGLSLITEAETARSVSELGVVLLLFIVGLELELSRLISMRRDILGLGTLQLALCAVALGGLAMLGGLSMAAATVVGIALALSATAVALQLLEERRDLGAPYGQRAFAILLFQDLSVVAILALLPLLASTGTTSGGNWLGEALQATGSAVAAVVAAVLVGRYGLNPFFRMLAASGAREVMTAAALLVVLGTALIMEHVGLSMAMGAFLAGLLLAESNFRHQLEADIEPFRGMLLGLFFMSVGMSIDLALVREHWLALSAATVSAILLKTAIVVGLFRLFGSPWIDALRGAAVLAPAGEFAFVLLPVGGELGIVDGNAGRLAIALAALTMLIGPLAAKGLDALLATRRTSALEPAYDVIESAEARVLVIGFGRFGQILNQVLLAQGVSVTVIDKDVEQIRSAARFGFRVYYGDGTRLDVLRAAGGARAELVCICIDDPEETLKIIDLVHAEFPSARTYVRVYDRVQAIEAMNRDVDYLMRETVESALAFGRATLEALGVPAAEAAGVADDVRKRDVARLVLQQAGDPLDRADPVRSLVRIKPEPLITPVRSSRALTAETQDIIAKERPAPPEPARTDGAAADKARAEAVRADEIRPEPVADDA</sequence>